<reference evidence="2 3" key="1">
    <citation type="submission" date="2014-11" db="EMBL/GenBank/DDBJ databases">
        <authorList>
            <person name="Zhu J."/>
            <person name="Qi W."/>
            <person name="Song R."/>
        </authorList>
    </citation>
    <scope>NUCLEOTIDE SEQUENCE [LARGE SCALE GENOMIC DNA]</scope>
</reference>
<evidence type="ECO:0000313" key="3">
    <source>
        <dbReference type="Proteomes" id="UP000041254"/>
    </source>
</evidence>
<dbReference type="EMBL" id="CDMY01000214">
    <property type="protein sequence ID" value="CEL94282.1"/>
    <property type="molecule type" value="Genomic_DNA"/>
</dbReference>
<protein>
    <submittedName>
        <fullName evidence="2">Uncharacterized protein</fullName>
    </submittedName>
</protein>
<accession>A0A0G4EE77</accession>
<feature type="region of interest" description="Disordered" evidence="1">
    <location>
        <begin position="17"/>
        <end position="93"/>
    </location>
</feature>
<name>A0A0G4EE77_VITBC</name>
<evidence type="ECO:0000256" key="1">
    <source>
        <dbReference type="SAM" id="MobiDB-lite"/>
    </source>
</evidence>
<dbReference type="Proteomes" id="UP000041254">
    <property type="component" value="Unassembled WGS sequence"/>
</dbReference>
<dbReference type="AlphaFoldDB" id="A0A0G4EE77"/>
<sequence length="93" mass="10682">MYISSTARELTREPWPDTFMSYHCSSSASRERRGHGKKQNASTPCEPEKWSPAPYKNENTSRINIDQHRVTRWTPSPADPMPVISEGQLIHNL</sequence>
<dbReference type="InParanoid" id="A0A0G4EE77"/>
<gene>
    <name evidence="2" type="ORF">Vbra_3718</name>
</gene>
<evidence type="ECO:0000313" key="2">
    <source>
        <dbReference type="EMBL" id="CEL94282.1"/>
    </source>
</evidence>
<dbReference type="VEuPathDB" id="CryptoDB:Vbra_3718"/>
<organism evidence="2 3">
    <name type="scientific">Vitrella brassicaformis (strain CCMP3155)</name>
    <dbReference type="NCBI Taxonomy" id="1169540"/>
    <lineage>
        <taxon>Eukaryota</taxon>
        <taxon>Sar</taxon>
        <taxon>Alveolata</taxon>
        <taxon>Colpodellida</taxon>
        <taxon>Vitrellaceae</taxon>
        <taxon>Vitrella</taxon>
    </lineage>
</organism>
<proteinExistence type="predicted"/>
<keyword evidence="3" id="KW-1185">Reference proteome</keyword>